<keyword evidence="1" id="KW-0479">Metal-binding</keyword>
<feature type="compositionally biased region" description="Polar residues" evidence="2">
    <location>
        <begin position="7"/>
        <end position="24"/>
    </location>
</feature>
<sequence length="528" mass="60085">MPRQRSKSLGSQSPPRKSGHQTPISKFPELVHDIAYLLIIKKEIIYRIPLILDVTRVEESIRDKNDPNERNQTPPETNENEFCVMLTSNAAKNIEISIKKIFGRCDWLKIVEKCPVPPQVKKGKFSFSCNYFQIGLQVNPNTPKDNPDSKRRLDRAESSQPPKRPLTGCGSIGLTRRFPENWNPHSRFHLVIAVKDHLGSVLSKRLENYQRVTEKKRDANSWSNSSVESNGAKTPSDRIHQPTAWTLSFILIWSLFQKKQSRQVVAKSVKPPQQPIKPNQNSKVVLRNSISEIYADQKRLGYALLPNPKIPATIDLTENGDKSRLLAPSDFISQPPMLLPLNSGIPSVTYTSFPIFKAQCQTYQPQQPGIRPINEWNFGLPISLTKFPPSVMTESTELPMDLSNASSSQTSKPMDYQESDVINLTKPKKSIFQQESVALNCGRYWKCDLCDQSFETEWNLHEHYGSKTHVCKSLESVDDSESLQKRIKSRDVCSEALVNRNTGRLLLDVVNKYIKTNNNFNLREVKTT</sequence>
<dbReference type="Proteomes" id="UP000278807">
    <property type="component" value="Unassembled WGS sequence"/>
</dbReference>
<feature type="domain" description="C2H2-type" evidence="3">
    <location>
        <begin position="445"/>
        <end position="469"/>
    </location>
</feature>
<gene>
    <name evidence="4" type="ORF">HNAJ_LOCUS10207</name>
</gene>
<keyword evidence="1" id="KW-0863">Zinc-finger</keyword>
<dbReference type="WBParaSite" id="HNAJ_0001021201-mRNA-1">
    <property type="protein sequence ID" value="HNAJ_0001021201-mRNA-1"/>
    <property type="gene ID" value="HNAJ_0001021201"/>
</dbReference>
<evidence type="ECO:0000256" key="1">
    <source>
        <dbReference type="PROSITE-ProRule" id="PRU00042"/>
    </source>
</evidence>
<feature type="compositionally biased region" description="Polar residues" evidence="2">
    <location>
        <begin position="220"/>
        <end position="233"/>
    </location>
</feature>
<dbReference type="AlphaFoldDB" id="A0A0R3TRJ4"/>
<feature type="region of interest" description="Disordered" evidence="2">
    <location>
        <begin position="1"/>
        <end position="24"/>
    </location>
</feature>
<dbReference type="EMBL" id="UZAE01012931">
    <property type="protein sequence ID" value="VDO07433.1"/>
    <property type="molecule type" value="Genomic_DNA"/>
</dbReference>
<dbReference type="PROSITE" id="PS50157">
    <property type="entry name" value="ZINC_FINGER_C2H2_2"/>
    <property type="match status" value="1"/>
</dbReference>
<evidence type="ECO:0000313" key="4">
    <source>
        <dbReference type="EMBL" id="VDO07433.1"/>
    </source>
</evidence>
<keyword evidence="5" id="KW-1185">Reference proteome</keyword>
<keyword evidence="1" id="KW-0862">Zinc</keyword>
<evidence type="ECO:0000313" key="6">
    <source>
        <dbReference type="WBParaSite" id="HNAJ_0001021201-mRNA-1"/>
    </source>
</evidence>
<dbReference type="GO" id="GO:0008270">
    <property type="term" value="F:zinc ion binding"/>
    <property type="evidence" value="ECO:0007669"/>
    <property type="project" value="UniProtKB-KW"/>
</dbReference>
<feature type="compositionally biased region" description="Basic and acidic residues" evidence="2">
    <location>
        <begin position="145"/>
        <end position="157"/>
    </location>
</feature>
<feature type="region of interest" description="Disordered" evidence="2">
    <location>
        <begin position="138"/>
        <end position="171"/>
    </location>
</feature>
<accession>A0A0R3TRJ4</accession>
<reference evidence="6" key="1">
    <citation type="submission" date="2017-02" db="UniProtKB">
        <authorList>
            <consortium name="WormBaseParasite"/>
        </authorList>
    </citation>
    <scope>IDENTIFICATION</scope>
</reference>
<protein>
    <submittedName>
        <fullName evidence="6">C2H2-type domain-containing protein</fullName>
    </submittedName>
</protein>
<reference evidence="4 5" key="2">
    <citation type="submission" date="2018-11" db="EMBL/GenBank/DDBJ databases">
        <authorList>
            <consortium name="Pathogen Informatics"/>
        </authorList>
    </citation>
    <scope>NUCLEOTIDE SEQUENCE [LARGE SCALE GENOMIC DNA]</scope>
</reference>
<evidence type="ECO:0000313" key="5">
    <source>
        <dbReference type="Proteomes" id="UP000278807"/>
    </source>
</evidence>
<dbReference type="InterPro" id="IPR013087">
    <property type="entry name" value="Znf_C2H2_type"/>
</dbReference>
<dbReference type="OrthoDB" id="10456652at2759"/>
<evidence type="ECO:0000256" key="2">
    <source>
        <dbReference type="SAM" id="MobiDB-lite"/>
    </source>
</evidence>
<proteinExistence type="predicted"/>
<name>A0A0R3TRJ4_RODNA</name>
<feature type="region of interest" description="Disordered" evidence="2">
    <location>
        <begin position="213"/>
        <end position="237"/>
    </location>
</feature>
<dbReference type="PROSITE" id="PS00028">
    <property type="entry name" value="ZINC_FINGER_C2H2_1"/>
    <property type="match status" value="1"/>
</dbReference>
<evidence type="ECO:0000259" key="3">
    <source>
        <dbReference type="PROSITE" id="PS50157"/>
    </source>
</evidence>
<organism evidence="6">
    <name type="scientific">Rodentolepis nana</name>
    <name type="common">Dwarf tapeworm</name>
    <name type="synonym">Hymenolepis nana</name>
    <dbReference type="NCBI Taxonomy" id="102285"/>
    <lineage>
        <taxon>Eukaryota</taxon>
        <taxon>Metazoa</taxon>
        <taxon>Spiralia</taxon>
        <taxon>Lophotrochozoa</taxon>
        <taxon>Platyhelminthes</taxon>
        <taxon>Cestoda</taxon>
        <taxon>Eucestoda</taxon>
        <taxon>Cyclophyllidea</taxon>
        <taxon>Hymenolepididae</taxon>
        <taxon>Rodentolepis</taxon>
    </lineage>
</organism>